<sequence length="73" mass="8248">MSLSLYERLSAIARAESFAFEFTLAADTLRQKGRKEVAWALLKEAQRHTAEAERLRVAAADGEIHIRRRPPVA</sequence>
<dbReference type="Proteomes" id="UP000321960">
    <property type="component" value="Unassembled WGS sequence"/>
</dbReference>
<evidence type="ECO:0000313" key="4">
    <source>
        <dbReference type="Proteomes" id="UP001156856"/>
    </source>
</evidence>
<dbReference type="Proteomes" id="UP001156856">
    <property type="component" value="Unassembled WGS sequence"/>
</dbReference>
<accession>A0A512J9K9</accession>
<protein>
    <submittedName>
        <fullName evidence="1">Uncharacterized protein</fullName>
    </submittedName>
</protein>
<reference evidence="2" key="1">
    <citation type="journal article" date="2014" name="Int. J. Syst. Evol. Microbiol.">
        <title>Complete genome of a new Firmicutes species belonging to the dominant human colonic microbiota ('Ruminococcus bicirculans') reveals two chromosomes and a selective capacity to utilize plant glucans.</title>
        <authorList>
            <consortium name="NISC Comparative Sequencing Program"/>
            <person name="Wegmann U."/>
            <person name="Louis P."/>
            <person name="Goesmann A."/>
            <person name="Henrissat B."/>
            <person name="Duncan S.H."/>
            <person name="Flint H.J."/>
        </authorList>
    </citation>
    <scope>NUCLEOTIDE SEQUENCE</scope>
    <source>
        <strain evidence="2">NBRC 107715</strain>
    </source>
</reference>
<reference evidence="2" key="4">
    <citation type="submission" date="2023-01" db="EMBL/GenBank/DDBJ databases">
        <title>Draft genome sequence of Methylobacterium oxalidis strain NBRC 107715.</title>
        <authorList>
            <person name="Sun Q."/>
            <person name="Mori K."/>
        </authorList>
    </citation>
    <scope>NUCLEOTIDE SEQUENCE</scope>
    <source>
        <strain evidence="2">NBRC 107715</strain>
    </source>
</reference>
<dbReference type="RefSeq" id="WP_147028158.1">
    <property type="nucleotide sequence ID" value="NZ_BJZU01000111.1"/>
</dbReference>
<keyword evidence="4" id="KW-1185">Reference proteome</keyword>
<evidence type="ECO:0000313" key="2">
    <source>
        <dbReference type="EMBL" id="GLS66260.1"/>
    </source>
</evidence>
<dbReference type="EMBL" id="BJZU01000111">
    <property type="protein sequence ID" value="GEP06646.1"/>
    <property type="molecule type" value="Genomic_DNA"/>
</dbReference>
<organism evidence="1 3">
    <name type="scientific">Methylobacterium oxalidis</name>
    <dbReference type="NCBI Taxonomy" id="944322"/>
    <lineage>
        <taxon>Bacteria</taxon>
        <taxon>Pseudomonadati</taxon>
        <taxon>Pseudomonadota</taxon>
        <taxon>Alphaproteobacteria</taxon>
        <taxon>Hyphomicrobiales</taxon>
        <taxon>Methylobacteriaceae</taxon>
        <taxon>Methylobacterium</taxon>
    </lineage>
</organism>
<comment type="caution">
    <text evidence="1">The sequence shown here is derived from an EMBL/GenBank/DDBJ whole genome shotgun (WGS) entry which is preliminary data.</text>
</comment>
<evidence type="ECO:0000313" key="1">
    <source>
        <dbReference type="EMBL" id="GEP06646.1"/>
    </source>
</evidence>
<gene>
    <name evidence="2" type="ORF">GCM10007888_46420</name>
    <name evidence="1" type="ORF">MOX02_46840</name>
</gene>
<evidence type="ECO:0000313" key="3">
    <source>
        <dbReference type="Proteomes" id="UP000321960"/>
    </source>
</evidence>
<dbReference type="EMBL" id="BSPK01000100">
    <property type="protein sequence ID" value="GLS66260.1"/>
    <property type="molecule type" value="Genomic_DNA"/>
</dbReference>
<reference evidence="1 3" key="3">
    <citation type="submission" date="2019-07" db="EMBL/GenBank/DDBJ databases">
        <title>Whole genome shotgun sequence of Methylobacterium oxalidis NBRC 107715.</title>
        <authorList>
            <person name="Hosoyama A."/>
            <person name="Uohara A."/>
            <person name="Ohji S."/>
            <person name="Ichikawa N."/>
        </authorList>
    </citation>
    <scope>NUCLEOTIDE SEQUENCE [LARGE SCALE GENOMIC DNA]</scope>
    <source>
        <strain evidence="1 3">NBRC 107715</strain>
    </source>
</reference>
<name>A0A512J9K9_9HYPH</name>
<dbReference type="AlphaFoldDB" id="A0A512J9K9"/>
<reference evidence="4" key="2">
    <citation type="journal article" date="2019" name="Int. J. Syst. Evol. Microbiol.">
        <title>The Global Catalogue of Microorganisms (GCM) 10K type strain sequencing project: providing services to taxonomists for standard genome sequencing and annotation.</title>
        <authorList>
            <consortium name="The Broad Institute Genomics Platform"/>
            <consortium name="The Broad Institute Genome Sequencing Center for Infectious Disease"/>
            <person name="Wu L."/>
            <person name="Ma J."/>
        </authorList>
    </citation>
    <scope>NUCLEOTIDE SEQUENCE [LARGE SCALE GENOMIC DNA]</scope>
    <source>
        <strain evidence="4">NBRC 107715</strain>
    </source>
</reference>
<proteinExistence type="predicted"/>